<dbReference type="AlphaFoldDB" id="A0A2P2PJF7"/>
<organism evidence="2">
    <name type="scientific">Rhizophora mucronata</name>
    <name type="common">Asiatic mangrove</name>
    <dbReference type="NCBI Taxonomy" id="61149"/>
    <lineage>
        <taxon>Eukaryota</taxon>
        <taxon>Viridiplantae</taxon>
        <taxon>Streptophyta</taxon>
        <taxon>Embryophyta</taxon>
        <taxon>Tracheophyta</taxon>
        <taxon>Spermatophyta</taxon>
        <taxon>Magnoliopsida</taxon>
        <taxon>eudicotyledons</taxon>
        <taxon>Gunneridae</taxon>
        <taxon>Pentapetalae</taxon>
        <taxon>rosids</taxon>
        <taxon>fabids</taxon>
        <taxon>Malpighiales</taxon>
        <taxon>Rhizophoraceae</taxon>
        <taxon>Rhizophora</taxon>
    </lineage>
</organism>
<feature type="compositionally biased region" description="Basic and acidic residues" evidence="1">
    <location>
        <begin position="57"/>
        <end position="66"/>
    </location>
</feature>
<feature type="region of interest" description="Disordered" evidence="1">
    <location>
        <begin position="46"/>
        <end position="66"/>
    </location>
</feature>
<evidence type="ECO:0000313" key="2">
    <source>
        <dbReference type="EMBL" id="MBX54842.1"/>
    </source>
</evidence>
<protein>
    <submittedName>
        <fullName evidence="2">Uncharacterized protein</fullName>
    </submittedName>
</protein>
<dbReference type="EMBL" id="GGEC01074358">
    <property type="protein sequence ID" value="MBX54842.1"/>
    <property type="molecule type" value="Transcribed_RNA"/>
</dbReference>
<accession>A0A2P2PJF7</accession>
<proteinExistence type="predicted"/>
<evidence type="ECO:0000256" key="1">
    <source>
        <dbReference type="SAM" id="MobiDB-lite"/>
    </source>
</evidence>
<reference evidence="2" key="1">
    <citation type="submission" date="2018-02" db="EMBL/GenBank/DDBJ databases">
        <title>Rhizophora mucronata_Transcriptome.</title>
        <authorList>
            <person name="Meera S.P."/>
            <person name="Sreeshan A."/>
            <person name="Augustine A."/>
        </authorList>
    </citation>
    <scope>NUCLEOTIDE SEQUENCE</scope>
    <source>
        <tissue evidence="2">Leaf</tissue>
    </source>
</reference>
<sequence>MTRRRNWFALRRICHGNLKFQGLIANSKKAAQSEISFVTISQQPNRKENLTISQKPSTEREKREEGEALDAEVYRSIHAFLC</sequence>
<name>A0A2P2PJF7_RHIMU</name>
<feature type="compositionally biased region" description="Polar residues" evidence="1">
    <location>
        <begin position="46"/>
        <end position="56"/>
    </location>
</feature>